<comment type="caution">
    <text evidence="8">The sequence shown here is derived from an EMBL/GenBank/DDBJ whole genome shotgun (WGS) entry which is preliminary data.</text>
</comment>
<comment type="similarity">
    <text evidence="6">Belongs to the ABC-4 integral membrane protein family.</text>
</comment>
<dbReference type="GO" id="GO:0055085">
    <property type="term" value="P:transmembrane transport"/>
    <property type="evidence" value="ECO:0007669"/>
    <property type="project" value="UniProtKB-UniRule"/>
</dbReference>
<dbReference type="InterPro" id="IPR003838">
    <property type="entry name" value="ABC3_permease_C"/>
</dbReference>
<evidence type="ECO:0000256" key="3">
    <source>
        <dbReference type="ARBA" id="ARBA00022692"/>
    </source>
</evidence>
<evidence type="ECO:0000256" key="5">
    <source>
        <dbReference type="ARBA" id="ARBA00023136"/>
    </source>
</evidence>
<keyword evidence="6" id="KW-0813">Transport</keyword>
<feature type="transmembrane region" description="Helical" evidence="6">
    <location>
        <begin position="59"/>
        <end position="78"/>
    </location>
</feature>
<keyword evidence="4 6" id="KW-1133">Transmembrane helix</keyword>
<evidence type="ECO:0000256" key="6">
    <source>
        <dbReference type="PIRNR" id="PIRNR018968"/>
    </source>
</evidence>
<dbReference type="PANTHER" id="PTHR46795">
    <property type="entry name" value="ABC TRANSPORTER PERMEASE-RELATED-RELATED"/>
    <property type="match status" value="1"/>
</dbReference>
<feature type="domain" description="ABC3 transporter permease C-terminal" evidence="7">
    <location>
        <begin position="64"/>
        <end position="178"/>
    </location>
</feature>
<sequence>MSRAFYLNLAVDNLKKNARTIIPYILTSVLTTMMLYMVVSLANNPNLNEMLGAMTLTQMLGFGVVIIEIFAFIFLFYTHSFLIKRRQKEFALFSILGMEKKHLARVLFYETLITLLVSLILGIGLGVLLDKAMFLIIAKMIGADIVLGFYFSFIGMRQCVLVIGLIYVLIYFYSMIRIHISSPIELLHSSHMGEKEPKAKWVLSIIGILCLGIGYYLSITTKNPLTAFYFFFVAVVLVIIGTYLLFTSISVTFLKLMKKNKNYYYKTNHFISVSGMMYRMKQNAVGLANICILSTMVLVMLSTTLSMWSSIDSIVDSQYPRSVMGNGYGDASNIDFDEMNEELIRMGIVPKNLLAYKRLDYAGYLKNGTLITDYQNEGMNAVNEIQEFYCLPLKDIQDYENIKGSLKPNEIYVYSNAETIKKKTLSLFGKEYVVKKQLDHLKMDESNPNVTEHYYIIVDSEKTLEKMQEDQIHVYGDNASAIRAYYSFDCDANEREVIKKLGQNENINDFIWLSKSDQKQGLIELYAGILFIGIFLSFLFIMATILIMYYKQITEGYEDKDRFEIMQKVGLEQQDVKKAIHSQVLTVFFMPLLVAGLHVCFAYPMIEKLLHLLFVSDSWLYIRTTIFCFVAFALVYIVIYVLTSKVYYGIVKRNV</sequence>
<dbReference type="InterPro" id="IPR027022">
    <property type="entry name" value="ABC_permease_BceB-typ"/>
</dbReference>
<feature type="transmembrane region" description="Helical" evidence="6">
    <location>
        <begin position="199"/>
        <end position="217"/>
    </location>
</feature>
<dbReference type="PIRSF" id="PIRSF018968">
    <property type="entry name" value="ABC_permease_BceB"/>
    <property type="match status" value="1"/>
</dbReference>
<dbReference type="InterPro" id="IPR052536">
    <property type="entry name" value="ABC-4_Integral_Memb_Prot"/>
</dbReference>
<keyword evidence="2 6" id="KW-1003">Cell membrane</keyword>
<feature type="transmembrane region" description="Helical" evidence="6">
    <location>
        <begin position="584"/>
        <end position="606"/>
    </location>
</feature>
<dbReference type="RefSeq" id="WP_118325279.1">
    <property type="nucleotide sequence ID" value="NZ_QRYH01000017.1"/>
</dbReference>
<evidence type="ECO:0000256" key="2">
    <source>
        <dbReference type="ARBA" id="ARBA00022475"/>
    </source>
</evidence>
<feature type="transmembrane region" description="Helical" evidence="6">
    <location>
        <begin position="21"/>
        <end position="39"/>
    </location>
</feature>
<dbReference type="Pfam" id="PF02687">
    <property type="entry name" value="FtsX"/>
    <property type="match status" value="1"/>
</dbReference>
<evidence type="ECO:0000259" key="7">
    <source>
        <dbReference type="Pfam" id="PF02687"/>
    </source>
</evidence>
<feature type="transmembrane region" description="Helical" evidence="6">
    <location>
        <begin position="229"/>
        <end position="254"/>
    </location>
</feature>
<name>A0A395W8U7_9FIRM</name>
<keyword evidence="5 6" id="KW-0472">Membrane</keyword>
<comment type="subcellular location">
    <subcellularLocation>
        <location evidence="1 6">Cell membrane</location>
        <topology evidence="1 6">Multi-pass membrane protein</topology>
    </subcellularLocation>
</comment>
<feature type="transmembrane region" description="Helical" evidence="6">
    <location>
        <begin position="106"/>
        <end position="129"/>
    </location>
</feature>
<dbReference type="AlphaFoldDB" id="A0A395W8U7"/>
<proteinExistence type="inferred from homology"/>
<dbReference type="Proteomes" id="UP000265489">
    <property type="component" value="Unassembled WGS sequence"/>
</dbReference>
<organism evidence="8 9">
    <name type="scientific">Holdemanella biformis</name>
    <dbReference type="NCBI Taxonomy" id="1735"/>
    <lineage>
        <taxon>Bacteria</taxon>
        <taxon>Bacillati</taxon>
        <taxon>Bacillota</taxon>
        <taxon>Erysipelotrichia</taxon>
        <taxon>Erysipelotrichales</taxon>
        <taxon>Erysipelotrichaceae</taxon>
        <taxon>Holdemanella</taxon>
    </lineage>
</organism>
<accession>A0A395W8U7</accession>
<dbReference type="EMBL" id="QRYQ01000012">
    <property type="protein sequence ID" value="RGU91244.1"/>
    <property type="molecule type" value="Genomic_DNA"/>
</dbReference>
<keyword evidence="3 6" id="KW-0812">Transmembrane</keyword>
<dbReference type="GO" id="GO:0005886">
    <property type="term" value="C:plasma membrane"/>
    <property type="evidence" value="ECO:0007669"/>
    <property type="project" value="UniProtKB-SubCell"/>
</dbReference>
<feature type="transmembrane region" description="Helical" evidence="6">
    <location>
        <begin position="618"/>
        <end position="643"/>
    </location>
</feature>
<gene>
    <name evidence="8" type="ORF">DWW32_07255</name>
</gene>
<evidence type="ECO:0000313" key="8">
    <source>
        <dbReference type="EMBL" id="RGU91244.1"/>
    </source>
</evidence>
<dbReference type="GeneID" id="66580042"/>
<evidence type="ECO:0000256" key="4">
    <source>
        <dbReference type="ARBA" id="ARBA00022989"/>
    </source>
</evidence>
<feature type="transmembrane region" description="Helical" evidence="6">
    <location>
        <begin position="525"/>
        <end position="550"/>
    </location>
</feature>
<evidence type="ECO:0000313" key="9">
    <source>
        <dbReference type="Proteomes" id="UP000265489"/>
    </source>
</evidence>
<feature type="transmembrane region" description="Helical" evidence="6">
    <location>
        <begin position="149"/>
        <end position="173"/>
    </location>
</feature>
<protein>
    <submittedName>
        <fullName evidence="8">ABC transporter permease</fullName>
    </submittedName>
</protein>
<dbReference type="PANTHER" id="PTHR46795:SF3">
    <property type="entry name" value="ABC TRANSPORTER PERMEASE"/>
    <property type="match status" value="1"/>
</dbReference>
<evidence type="ECO:0000256" key="1">
    <source>
        <dbReference type="ARBA" id="ARBA00004651"/>
    </source>
</evidence>
<reference evidence="8 9" key="1">
    <citation type="submission" date="2018-08" db="EMBL/GenBank/DDBJ databases">
        <title>A genome reference for cultivated species of the human gut microbiota.</title>
        <authorList>
            <person name="Zou Y."/>
            <person name="Xue W."/>
            <person name="Luo G."/>
        </authorList>
    </citation>
    <scope>NUCLEOTIDE SEQUENCE [LARGE SCALE GENOMIC DNA]</scope>
    <source>
        <strain evidence="8 9">AF15-20</strain>
    </source>
</reference>